<keyword evidence="1" id="KW-0472">Membrane</keyword>
<name>A0AAX2J4Z9_KINKI</name>
<feature type="transmembrane region" description="Helical" evidence="1">
    <location>
        <begin position="20"/>
        <end position="46"/>
    </location>
</feature>
<proteinExistence type="predicted"/>
<dbReference type="EMBL" id="LS483426">
    <property type="protein sequence ID" value="SQH25680.1"/>
    <property type="molecule type" value="Genomic_DNA"/>
</dbReference>
<dbReference type="GeneID" id="93263158"/>
<accession>A0AAX2J4Z9</accession>
<dbReference type="InterPro" id="IPR005625">
    <property type="entry name" value="PepSY-ass_TM"/>
</dbReference>
<protein>
    <submittedName>
        <fullName evidence="2">Uncharacterized iron-regulated membrane protein</fullName>
    </submittedName>
</protein>
<evidence type="ECO:0000313" key="2">
    <source>
        <dbReference type="EMBL" id="SQH25680.1"/>
    </source>
</evidence>
<dbReference type="PANTHER" id="PTHR34219">
    <property type="entry name" value="IRON-REGULATED INNER MEMBRANE PROTEIN-RELATED"/>
    <property type="match status" value="1"/>
</dbReference>
<feature type="transmembrane region" description="Helical" evidence="1">
    <location>
        <begin position="381"/>
        <end position="402"/>
    </location>
</feature>
<dbReference type="PANTHER" id="PTHR34219:SF1">
    <property type="entry name" value="PEPSY DOMAIN-CONTAINING PROTEIN"/>
    <property type="match status" value="1"/>
</dbReference>
<dbReference type="AlphaFoldDB" id="A0AAX2J4Z9"/>
<dbReference type="Proteomes" id="UP000248598">
    <property type="component" value="Chromosome 1"/>
</dbReference>
<sequence>MAESANTSSNSQRYLTLWRWHFYTGILIAPFLMLLAATGLAMILFAHTSGRDGERITVPVLQTVKPLSEQAQMALDTVDKDSGMVVQYIAPRAADMVAVFRVNNGEGKATMVAIDPYTAQVVKTYPRNQDWYHLMDEIHGDILLGKTGDYLLETAAALTVLMILSGWYLWWCSRQRSVPKMLGTGKLGQGRSVWRGLHGVFGSYISLMLLLFCLSGMAWAGIWGGKVVQAWSAQFPAGKWGIEPIPKSAPLHSELNDGKTKEIPWVLELTPMPVSGTTLGKDGIAPDVPMTLETVDRFARESGFVGRYQLYFPKGETGVWTLNQDSMSYDSPSPTADRTMHIDKYSGKVLADIKFDDYPWFGQFMAASIAFHMGTMGWWSVALNVVFCLLVIFMCVSGYIMWWKRRPTGAALCPPAQGHDLPTWKTAAIVLLIVAAIFPTALVAIAVIALLDWLLISRVGALKKWFK</sequence>
<feature type="transmembrane region" description="Helical" evidence="1">
    <location>
        <begin position="427"/>
        <end position="455"/>
    </location>
</feature>
<dbReference type="Pfam" id="PF03929">
    <property type="entry name" value="PepSY_TM"/>
    <property type="match status" value="1"/>
</dbReference>
<gene>
    <name evidence="2" type="ORF">NCTC10529_01893</name>
</gene>
<evidence type="ECO:0000313" key="3">
    <source>
        <dbReference type="Proteomes" id="UP000248598"/>
    </source>
</evidence>
<reference evidence="2 3" key="1">
    <citation type="submission" date="2018-06" db="EMBL/GenBank/DDBJ databases">
        <authorList>
            <consortium name="Pathogen Informatics"/>
            <person name="Doyle S."/>
        </authorList>
    </citation>
    <scope>NUCLEOTIDE SEQUENCE [LARGE SCALE GENOMIC DNA]</scope>
    <source>
        <strain evidence="2 3">NCTC10529</strain>
    </source>
</reference>
<evidence type="ECO:0000256" key="1">
    <source>
        <dbReference type="SAM" id="Phobius"/>
    </source>
</evidence>
<keyword evidence="1" id="KW-1133">Transmembrane helix</keyword>
<feature type="transmembrane region" description="Helical" evidence="1">
    <location>
        <begin position="150"/>
        <end position="171"/>
    </location>
</feature>
<organism evidence="2 3">
    <name type="scientific">Kingella kingae</name>
    <dbReference type="NCBI Taxonomy" id="504"/>
    <lineage>
        <taxon>Bacteria</taxon>
        <taxon>Pseudomonadati</taxon>
        <taxon>Pseudomonadota</taxon>
        <taxon>Betaproteobacteria</taxon>
        <taxon>Neisseriales</taxon>
        <taxon>Neisseriaceae</taxon>
        <taxon>Kingella</taxon>
    </lineage>
</organism>
<keyword evidence="1" id="KW-0812">Transmembrane</keyword>
<feature type="transmembrane region" description="Helical" evidence="1">
    <location>
        <begin position="201"/>
        <end position="222"/>
    </location>
</feature>
<dbReference type="RefSeq" id="WP_003787863.1">
    <property type="nucleotide sequence ID" value="NZ_CP091518.1"/>
</dbReference>